<organism evidence="1 2">
    <name type="scientific">Araneus ventricosus</name>
    <name type="common">Orbweaver spider</name>
    <name type="synonym">Epeira ventricosa</name>
    <dbReference type="NCBI Taxonomy" id="182803"/>
    <lineage>
        <taxon>Eukaryota</taxon>
        <taxon>Metazoa</taxon>
        <taxon>Ecdysozoa</taxon>
        <taxon>Arthropoda</taxon>
        <taxon>Chelicerata</taxon>
        <taxon>Arachnida</taxon>
        <taxon>Araneae</taxon>
        <taxon>Araneomorphae</taxon>
        <taxon>Entelegynae</taxon>
        <taxon>Araneoidea</taxon>
        <taxon>Araneidae</taxon>
        <taxon>Araneus</taxon>
    </lineage>
</organism>
<name>A0A4Y2EP70_ARAVE</name>
<protein>
    <submittedName>
        <fullName evidence="1">Uncharacterized protein</fullName>
    </submittedName>
</protein>
<dbReference type="Proteomes" id="UP000499080">
    <property type="component" value="Unassembled WGS sequence"/>
</dbReference>
<dbReference type="AlphaFoldDB" id="A0A4Y2EP70"/>
<evidence type="ECO:0000313" key="2">
    <source>
        <dbReference type="Proteomes" id="UP000499080"/>
    </source>
</evidence>
<evidence type="ECO:0000313" key="1">
    <source>
        <dbReference type="EMBL" id="GBM29796.1"/>
    </source>
</evidence>
<dbReference type="OrthoDB" id="10399781at2759"/>
<sequence>MSSITEHPPISPAITTRQYRCLTEHDLRNAPAVNRFVKKRELISIVVVCRHPRADRPPAQLPAWPAEPQSDDSAVFHVCLHTRPILFQFGLPPDDVHKRRR</sequence>
<dbReference type="EMBL" id="BGPR01000644">
    <property type="protein sequence ID" value="GBM29796.1"/>
    <property type="molecule type" value="Genomic_DNA"/>
</dbReference>
<gene>
    <name evidence="1" type="ORF">AVEN_238864_1</name>
</gene>
<accession>A0A4Y2EP70</accession>
<keyword evidence="2" id="KW-1185">Reference proteome</keyword>
<reference evidence="1 2" key="1">
    <citation type="journal article" date="2019" name="Sci. Rep.">
        <title>Orb-weaving spider Araneus ventricosus genome elucidates the spidroin gene catalogue.</title>
        <authorList>
            <person name="Kono N."/>
            <person name="Nakamura H."/>
            <person name="Ohtoshi R."/>
            <person name="Moran D.A.P."/>
            <person name="Shinohara A."/>
            <person name="Yoshida Y."/>
            <person name="Fujiwara M."/>
            <person name="Mori M."/>
            <person name="Tomita M."/>
            <person name="Arakawa K."/>
        </authorList>
    </citation>
    <scope>NUCLEOTIDE SEQUENCE [LARGE SCALE GENOMIC DNA]</scope>
</reference>
<proteinExistence type="predicted"/>
<comment type="caution">
    <text evidence="1">The sequence shown here is derived from an EMBL/GenBank/DDBJ whole genome shotgun (WGS) entry which is preliminary data.</text>
</comment>